<gene>
    <name evidence="2" type="ORF">B0H16DRAFT_1757207</name>
</gene>
<proteinExistence type="predicted"/>
<sequence length="246" mass="27367">MSEIDAELEIDAAELEELNRRCDACEQDIAYLKKSYSEQDALHSFWLPTTKAIVYSVLLRVAAAHYFWGARLHRWPTPAEVRALGAYLANHERRFPDPNITIEDRVTQVLGEQAVRRAQAPDAEGFELAKFKEERKALLPELVNSLQSTPGAYPEGRGAPTDLVPFIRDHYPPIVEHAPCRYTAQTIAGVLSFIGREPSESSAENQALLAGMKQLYTVIFGFSYDAVPALGAAIVVEDCIPILDLI</sequence>
<protein>
    <submittedName>
        <fullName evidence="2">Uncharacterized protein</fullName>
    </submittedName>
</protein>
<evidence type="ECO:0000313" key="2">
    <source>
        <dbReference type="EMBL" id="KAJ7741032.1"/>
    </source>
</evidence>
<evidence type="ECO:0000256" key="1">
    <source>
        <dbReference type="SAM" id="Coils"/>
    </source>
</evidence>
<accession>A0AAD7N227</accession>
<evidence type="ECO:0000313" key="3">
    <source>
        <dbReference type="Proteomes" id="UP001215598"/>
    </source>
</evidence>
<dbReference type="AlphaFoldDB" id="A0AAD7N227"/>
<keyword evidence="1" id="KW-0175">Coiled coil</keyword>
<reference evidence="2" key="1">
    <citation type="submission" date="2023-03" db="EMBL/GenBank/DDBJ databases">
        <title>Massive genome expansion in bonnet fungi (Mycena s.s.) driven by repeated elements and novel gene families across ecological guilds.</title>
        <authorList>
            <consortium name="Lawrence Berkeley National Laboratory"/>
            <person name="Harder C.B."/>
            <person name="Miyauchi S."/>
            <person name="Viragh M."/>
            <person name="Kuo A."/>
            <person name="Thoen E."/>
            <person name="Andreopoulos B."/>
            <person name="Lu D."/>
            <person name="Skrede I."/>
            <person name="Drula E."/>
            <person name="Henrissat B."/>
            <person name="Morin E."/>
            <person name="Kohler A."/>
            <person name="Barry K."/>
            <person name="LaButti K."/>
            <person name="Morin E."/>
            <person name="Salamov A."/>
            <person name="Lipzen A."/>
            <person name="Mereny Z."/>
            <person name="Hegedus B."/>
            <person name="Baldrian P."/>
            <person name="Stursova M."/>
            <person name="Weitz H."/>
            <person name="Taylor A."/>
            <person name="Grigoriev I.V."/>
            <person name="Nagy L.G."/>
            <person name="Martin F."/>
            <person name="Kauserud H."/>
        </authorList>
    </citation>
    <scope>NUCLEOTIDE SEQUENCE</scope>
    <source>
        <strain evidence="2">CBHHK182m</strain>
    </source>
</reference>
<keyword evidence="3" id="KW-1185">Reference proteome</keyword>
<dbReference type="Proteomes" id="UP001215598">
    <property type="component" value="Unassembled WGS sequence"/>
</dbReference>
<comment type="caution">
    <text evidence="2">The sequence shown here is derived from an EMBL/GenBank/DDBJ whole genome shotgun (WGS) entry which is preliminary data.</text>
</comment>
<organism evidence="2 3">
    <name type="scientific">Mycena metata</name>
    <dbReference type="NCBI Taxonomy" id="1033252"/>
    <lineage>
        <taxon>Eukaryota</taxon>
        <taxon>Fungi</taxon>
        <taxon>Dikarya</taxon>
        <taxon>Basidiomycota</taxon>
        <taxon>Agaricomycotina</taxon>
        <taxon>Agaricomycetes</taxon>
        <taxon>Agaricomycetidae</taxon>
        <taxon>Agaricales</taxon>
        <taxon>Marasmiineae</taxon>
        <taxon>Mycenaceae</taxon>
        <taxon>Mycena</taxon>
    </lineage>
</organism>
<name>A0AAD7N227_9AGAR</name>
<feature type="coiled-coil region" evidence="1">
    <location>
        <begin position="1"/>
        <end position="35"/>
    </location>
</feature>
<dbReference type="EMBL" id="JARKIB010000100">
    <property type="protein sequence ID" value="KAJ7741032.1"/>
    <property type="molecule type" value="Genomic_DNA"/>
</dbReference>